<keyword evidence="4" id="KW-0411">Iron-sulfur</keyword>
<name>A0A0S7WWD1_UNCT6</name>
<keyword evidence="2" id="KW-0479">Metal-binding</keyword>
<evidence type="ECO:0000256" key="4">
    <source>
        <dbReference type="ARBA" id="ARBA00023014"/>
    </source>
</evidence>
<feature type="domain" description="ATPase BadF/BadG/BcrA/BcrD type" evidence="5">
    <location>
        <begin position="345"/>
        <end position="597"/>
    </location>
</feature>
<dbReference type="InterPro" id="IPR051805">
    <property type="entry name" value="Dehydratase_Activator_Redct"/>
</dbReference>
<dbReference type="InterPro" id="IPR008275">
    <property type="entry name" value="CoA_E_activase_dom"/>
</dbReference>
<evidence type="ECO:0000259" key="5">
    <source>
        <dbReference type="Pfam" id="PF01869"/>
    </source>
</evidence>
<gene>
    <name evidence="7" type="ORF">AMJ39_00325</name>
</gene>
<feature type="domain" description="DUF2229" evidence="6">
    <location>
        <begin position="699"/>
        <end position="916"/>
    </location>
</feature>
<proteinExistence type="predicted"/>
<feature type="domain" description="ATPase BadF/BadG/BcrA/BcrD type" evidence="5">
    <location>
        <begin position="15"/>
        <end position="272"/>
    </location>
</feature>
<dbReference type="GO" id="GO:0046872">
    <property type="term" value="F:metal ion binding"/>
    <property type="evidence" value="ECO:0007669"/>
    <property type="project" value="UniProtKB-KW"/>
</dbReference>
<dbReference type="InterPro" id="IPR043129">
    <property type="entry name" value="ATPase_NBD"/>
</dbReference>
<dbReference type="InterPro" id="IPR002731">
    <property type="entry name" value="ATPase_BadF"/>
</dbReference>
<dbReference type="NCBIfam" id="TIGR00241">
    <property type="entry name" value="CoA_E_activ"/>
    <property type="match status" value="2"/>
</dbReference>
<dbReference type="Pfam" id="PF09989">
    <property type="entry name" value="DUF2229"/>
    <property type="match status" value="1"/>
</dbReference>
<comment type="cofactor">
    <cofactor evidence="1">
        <name>[4Fe-4S] cluster</name>
        <dbReference type="ChEBI" id="CHEBI:49883"/>
    </cofactor>
</comment>
<dbReference type="EMBL" id="LIZS01000001">
    <property type="protein sequence ID" value="KPJ54501.1"/>
    <property type="molecule type" value="Genomic_DNA"/>
</dbReference>
<dbReference type="PANTHER" id="PTHR32329">
    <property type="entry name" value="BIFUNCTIONAL PROTEIN [INCLUDES 2-HYDROXYACYL-COA DEHYDRATASE (N-TER) AND ITS ACTIVATOR DOMAIN (C_TERM)-RELATED"/>
    <property type="match status" value="1"/>
</dbReference>
<evidence type="ECO:0000259" key="6">
    <source>
        <dbReference type="Pfam" id="PF09989"/>
    </source>
</evidence>
<evidence type="ECO:0000313" key="8">
    <source>
        <dbReference type="Proteomes" id="UP000052008"/>
    </source>
</evidence>
<dbReference type="Pfam" id="PF01869">
    <property type="entry name" value="BcrAD_BadFG"/>
    <property type="match status" value="2"/>
</dbReference>
<dbReference type="STRING" id="1703770.AMJ39_00325"/>
<dbReference type="PATRIC" id="fig|1703770.3.peg.68"/>
<accession>A0A0S7WWD1</accession>
<dbReference type="InterPro" id="IPR018709">
    <property type="entry name" value="CoA_activase_DUF2229"/>
</dbReference>
<evidence type="ECO:0000256" key="3">
    <source>
        <dbReference type="ARBA" id="ARBA00023004"/>
    </source>
</evidence>
<dbReference type="CDD" id="cd24034">
    <property type="entry name" value="ASKHA_NBD_O66634-like_rpt1"/>
    <property type="match status" value="1"/>
</dbReference>
<evidence type="ECO:0000256" key="1">
    <source>
        <dbReference type="ARBA" id="ARBA00001966"/>
    </source>
</evidence>
<dbReference type="Proteomes" id="UP000052008">
    <property type="component" value="Unassembled WGS sequence"/>
</dbReference>
<dbReference type="CDD" id="cd24035">
    <property type="entry name" value="ASKHA_NBD_O66634-like_rpt2"/>
    <property type="match status" value="1"/>
</dbReference>
<keyword evidence="3" id="KW-0408">Iron</keyword>
<sequence>MREDLAADSSGDVYLGIDAGSVSINTVVIDRTGEVLEEHYTRTNGRPVETVIHVLSDVLLRFPPERIACVATTGSGGKLIASLSNGHFVNEIVAQAASTARLLPDVRTVIEMGGEDSKLIILDPDPATGTVGLRDFAMNTICAAGTGSFLDQQASRMGISIEDEFGALALRSTSPPRIAGRCSVFAKSDMIHLQQIGTPDYDIVAGLCHAVTRSFLSNVGRGKEFTPPISFHGGVAANKGVVRAFEQALGLSPGELIIPRYHASMGAIGAVLQTVRSAELRPPRFDWLGTTGAIPSSASSRTGETPFCLSGSTVPHHVDYEKENERTAYTMVHSIPDGMIEDVFIGVDIGSLSTNVVAIDRQKRVVARRYLRTAGRPLVAVQRGLAEIGEEIGDRVRVHGIGTTGSGRYLSGDFVGADVVRNEITAQAVAAIEIDPTVDTIFEIGGQDSKYVGLHRGAVVDFTMNKVCAAGTGSFLEEQAEKLNIDIVEDFGTRALAAHTPADLGDRCTVFMESDLIDHQQRGAELNDLVAGLSYSIVHNYLNRVVGERRIGERIFFQGGVAWNRGVVKAFEDVTGKSITVPPHHDVTGAIGAAILAMEWADAHPEEETTFKGFDLSTRTYESTTVVCKACENTCEIRKVTFQGERPRYYGTRCERFEIDTGAKQEERDIPDLFAERQEMLLGSLSSSASGSRTGGRPRIGIPRTLSFYELLPFWRSFFETLGCEVVLSPESTRPLIRRSIESSVAETCFPARVVHGHVLHLAESDVDAIFLPSIINQDMSEKRFVQNYLCPIVQAIPYVIRAAFEGTGLGVELLTPPVHFGSSAKRLAKDLEPIAHYVGASSGEFHHAIDEGNRQQRLFREHRMQKGKEILDELHKWDRAVVIISRAYNGCDRGINLDLPRKLADLGALAIPIDLLPLEEIDISDRYPDMYWWYGQKILAAAELVARTPRLQMVYLTNFKCGPDSFILHLVREVLGGKPFLQLEIDEHSADAGIVTRCEAFFDSIEGARRSPPPPPVQKPGRTLSPVERDGRAIYIPRMADHALVIAAAYRACGVEAHALPPSDQETLQLGRQYTSGRECFPFLLTTGDFLKKLRDPHFDPSRSAFFMATADGPCRFGQYHRLQRMLLDELGLRDLTLITPGSGDAYTKVELAGRGFQKLGWRGVVATDILTKLLHQTRPYERVPGSADRLYARALRKICREVEAGGNTLSATMREIAEEFRGLQISRTARRPVIGIVGEIYIRSNSFSNSELIRRIEALGGEVSLAPIAEWFYYTNYRCKQDSLSEGNWPKALKVWLKNLFQRLDERRLVELASDLLESGQEPPTERILEKAAPYLHASFGGEAILSVGKSVELIESGVSGIVNVMPFTCMPGMIVAAISKQLREHFPSIPWLNLSYDGQKDLSIETRLEAFIHQTRASTSPQRDGERFRHALLETEKLEV</sequence>
<comment type="caution">
    <text evidence="7">The sequence shown here is derived from an EMBL/GenBank/DDBJ whole genome shotgun (WGS) entry which is preliminary data.</text>
</comment>
<dbReference type="Gene3D" id="3.40.50.11900">
    <property type="match status" value="1"/>
</dbReference>
<reference evidence="7 8" key="1">
    <citation type="journal article" date="2015" name="Microbiome">
        <title>Genomic resolution of linkages in carbon, nitrogen, and sulfur cycling among widespread estuary sediment bacteria.</title>
        <authorList>
            <person name="Baker B.J."/>
            <person name="Lazar C.S."/>
            <person name="Teske A.P."/>
            <person name="Dick G.J."/>
        </authorList>
    </citation>
    <scope>NUCLEOTIDE SEQUENCE [LARGE SCALE GENOMIC DNA]</scope>
    <source>
        <strain evidence="7">DG_24</strain>
    </source>
</reference>
<protein>
    <recommendedName>
        <fullName evidence="9">CoA activase</fullName>
    </recommendedName>
</protein>
<dbReference type="Gene3D" id="3.30.420.40">
    <property type="match status" value="4"/>
</dbReference>
<dbReference type="PANTHER" id="PTHR32329:SF7">
    <property type="entry name" value="ACTIVATOR OF 2-HYDROXYACYL-COA-HYDRATASE"/>
    <property type="match status" value="1"/>
</dbReference>
<dbReference type="GO" id="GO:0051536">
    <property type="term" value="F:iron-sulfur cluster binding"/>
    <property type="evidence" value="ECO:0007669"/>
    <property type="project" value="UniProtKB-KW"/>
</dbReference>
<evidence type="ECO:0000256" key="2">
    <source>
        <dbReference type="ARBA" id="ARBA00022723"/>
    </source>
</evidence>
<organism evidence="7 8">
    <name type="scientific">candidate division TA06 bacterium DG_24</name>
    <dbReference type="NCBI Taxonomy" id="1703770"/>
    <lineage>
        <taxon>Bacteria</taxon>
        <taxon>Bacteria division TA06</taxon>
    </lineage>
</organism>
<dbReference type="SUPFAM" id="SSF53067">
    <property type="entry name" value="Actin-like ATPase domain"/>
    <property type="match status" value="2"/>
</dbReference>
<evidence type="ECO:0008006" key="9">
    <source>
        <dbReference type="Google" id="ProtNLM"/>
    </source>
</evidence>
<evidence type="ECO:0000313" key="7">
    <source>
        <dbReference type="EMBL" id="KPJ54501.1"/>
    </source>
</evidence>